<name>A0ABW3DWU5_9ACTN</name>
<organism evidence="2 3">
    <name type="scientific">Streptosporangium algeriense</name>
    <dbReference type="NCBI Taxonomy" id="1682748"/>
    <lineage>
        <taxon>Bacteria</taxon>
        <taxon>Bacillati</taxon>
        <taxon>Actinomycetota</taxon>
        <taxon>Actinomycetes</taxon>
        <taxon>Streptosporangiales</taxon>
        <taxon>Streptosporangiaceae</taxon>
        <taxon>Streptosporangium</taxon>
    </lineage>
</organism>
<dbReference type="EMBL" id="JBHTHX010000960">
    <property type="protein sequence ID" value="MFD0887517.1"/>
    <property type="molecule type" value="Genomic_DNA"/>
</dbReference>
<evidence type="ECO:0000313" key="3">
    <source>
        <dbReference type="Proteomes" id="UP001597024"/>
    </source>
</evidence>
<feature type="domain" description="Elongation factor SelB fourth winged-helix" evidence="1">
    <location>
        <begin position="2"/>
        <end position="25"/>
    </location>
</feature>
<dbReference type="InterPro" id="IPR036388">
    <property type="entry name" value="WH-like_DNA-bd_sf"/>
</dbReference>
<gene>
    <name evidence="2" type="ORF">ACFQ08_23485</name>
</gene>
<dbReference type="Proteomes" id="UP001597024">
    <property type="component" value="Unassembled WGS sequence"/>
</dbReference>
<keyword evidence="3" id="KW-1185">Reference proteome</keyword>
<protein>
    <submittedName>
        <fullName evidence="2">SelB C-terminal domain-containing protein</fullName>
    </submittedName>
</protein>
<comment type="caution">
    <text evidence="2">The sequence shown here is derived from an EMBL/GenBank/DDBJ whole genome shotgun (WGS) entry which is preliminary data.</text>
</comment>
<dbReference type="InterPro" id="IPR015191">
    <property type="entry name" value="SelB_WHD4"/>
</dbReference>
<reference evidence="3" key="1">
    <citation type="journal article" date="2019" name="Int. J. Syst. Evol. Microbiol.">
        <title>The Global Catalogue of Microorganisms (GCM) 10K type strain sequencing project: providing services to taxonomists for standard genome sequencing and annotation.</title>
        <authorList>
            <consortium name="The Broad Institute Genomics Platform"/>
            <consortium name="The Broad Institute Genome Sequencing Center for Infectious Disease"/>
            <person name="Wu L."/>
            <person name="Ma J."/>
        </authorList>
    </citation>
    <scope>NUCLEOTIDE SEQUENCE [LARGE SCALE GENOMIC DNA]</scope>
    <source>
        <strain evidence="3">CCUG 62974</strain>
    </source>
</reference>
<evidence type="ECO:0000259" key="1">
    <source>
        <dbReference type="Pfam" id="PF09107"/>
    </source>
</evidence>
<evidence type="ECO:0000313" key="2">
    <source>
        <dbReference type="EMBL" id="MFD0887517.1"/>
    </source>
</evidence>
<proteinExistence type="predicted"/>
<sequence length="37" mass="4092">MGTSRRVAVPLLEHLDRGGLTERLDGANRRCPVTSTR</sequence>
<accession>A0ABW3DWU5</accession>
<dbReference type="Pfam" id="PF09107">
    <property type="entry name" value="WHD_3rd_SelB"/>
    <property type="match status" value="1"/>
</dbReference>
<dbReference type="Gene3D" id="1.10.10.10">
    <property type="entry name" value="Winged helix-like DNA-binding domain superfamily/Winged helix DNA-binding domain"/>
    <property type="match status" value="1"/>
</dbReference>